<evidence type="ECO:0000256" key="2">
    <source>
        <dbReference type="ARBA" id="ARBA00022679"/>
    </source>
</evidence>
<reference evidence="14 15" key="1">
    <citation type="submission" date="2020-08" db="EMBL/GenBank/DDBJ databases">
        <title>Acidobacteriota in marine sediments use diverse sulfur dissimilation pathways.</title>
        <authorList>
            <person name="Wasmund K."/>
        </authorList>
    </citation>
    <scope>NUCLEOTIDE SEQUENCE [LARGE SCALE GENOMIC DNA]</scope>
    <source>
        <strain evidence="14">MAG AM4</strain>
    </source>
</reference>
<comment type="caution">
    <text evidence="14">The sequence shown here is derived from an EMBL/GenBank/DDBJ whole genome shotgun (WGS) entry which is preliminary data.</text>
</comment>
<dbReference type="Proteomes" id="UP000648239">
    <property type="component" value="Unassembled WGS sequence"/>
</dbReference>
<dbReference type="AlphaFoldDB" id="A0A8J6XW96"/>
<evidence type="ECO:0000256" key="9">
    <source>
        <dbReference type="ARBA" id="ARBA00022932"/>
    </source>
</evidence>
<keyword evidence="5" id="KW-0479">Metal-binding</keyword>
<evidence type="ECO:0000256" key="7">
    <source>
        <dbReference type="ARBA" id="ARBA00022833"/>
    </source>
</evidence>
<keyword evidence="6 11" id="KW-0547">Nucleotide-binding</keyword>
<evidence type="ECO:0000256" key="4">
    <source>
        <dbReference type="ARBA" id="ARBA00022705"/>
    </source>
</evidence>
<evidence type="ECO:0000256" key="6">
    <source>
        <dbReference type="ARBA" id="ARBA00022741"/>
    </source>
</evidence>
<dbReference type="InterPro" id="IPR045085">
    <property type="entry name" value="HLD_clamp_pol_III_gamma_tau"/>
</dbReference>
<dbReference type="Pfam" id="PF13177">
    <property type="entry name" value="DNA_pol3_delta2"/>
    <property type="match status" value="1"/>
</dbReference>
<dbReference type="PANTHER" id="PTHR11669">
    <property type="entry name" value="REPLICATION FACTOR C / DNA POLYMERASE III GAMMA-TAU SUBUNIT"/>
    <property type="match status" value="1"/>
</dbReference>
<proteinExistence type="inferred from homology"/>
<dbReference type="Gene3D" id="1.20.272.10">
    <property type="match status" value="1"/>
</dbReference>
<evidence type="ECO:0000256" key="8">
    <source>
        <dbReference type="ARBA" id="ARBA00022840"/>
    </source>
</evidence>
<dbReference type="InterPro" id="IPR008921">
    <property type="entry name" value="DNA_pol3_clamp-load_cplx_C"/>
</dbReference>
<dbReference type="SMART" id="SM00382">
    <property type="entry name" value="AAA"/>
    <property type="match status" value="1"/>
</dbReference>
<dbReference type="SUPFAM" id="SSF52540">
    <property type="entry name" value="P-loop containing nucleoside triphosphate hydrolases"/>
    <property type="match status" value="1"/>
</dbReference>
<dbReference type="GO" id="GO:0003677">
    <property type="term" value="F:DNA binding"/>
    <property type="evidence" value="ECO:0007669"/>
    <property type="project" value="InterPro"/>
</dbReference>
<dbReference type="GO" id="GO:0005524">
    <property type="term" value="F:ATP binding"/>
    <property type="evidence" value="ECO:0007669"/>
    <property type="project" value="UniProtKB-KW"/>
</dbReference>
<keyword evidence="4 11" id="KW-0235">DNA replication</keyword>
<dbReference type="InterPro" id="IPR027417">
    <property type="entry name" value="P-loop_NTPase"/>
</dbReference>
<dbReference type="CDD" id="cd18137">
    <property type="entry name" value="HLD_clamp_pol_III_gamma_tau"/>
    <property type="match status" value="1"/>
</dbReference>
<keyword evidence="7" id="KW-0862">Zinc</keyword>
<name>A0A8J6XW96_9BACT</name>
<dbReference type="NCBIfam" id="TIGR02397">
    <property type="entry name" value="dnaX_nterm"/>
    <property type="match status" value="1"/>
</dbReference>
<dbReference type="GO" id="GO:0006261">
    <property type="term" value="P:DNA-templated DNA replication"/>
    <property type="evidence" value="ECO:0007669"/>
    <property type="project" value="TreeGrafter"/>
</dbReference>
<feature type="region of interest" description="Disordered" evidence="12">
    <location>
        <begin position="478"/>
        <end position="506"/>
    </location>
</feature>
<dbReference type="Pfam" id="PF12169">
    <property type="entry name" value="DNA_pol3_gamma3"/>
    <property type="match status" value="1"/>
</dbReference>
<dbReference type="EMBL" id="JACXWD010000010">
    <property type="protein sequence ID" value="MBD3867476.1"/>
    <property type="molecule type" value="Genomic_DNA"/>
</dbReference>
<comment type="function">
    <text evidence="11">DNA polymerase III is a complex, multichain enzyme responsible for most of the replicative synthesis in bacteria. This DNA polymerase also exhibits 3' to 5' exonuclease activity.</text>
</comment>
<comment type="subunit">
    <text evidence="11">DNA polymerase III contains a core (composed of alpha, epsilon and theta chains) that associates with a tau subunit. This core dimerizes to form the POLIII' complex. PolIII' associates with the gamma complex (composed of gamma, delta, delta', psi and chi chains) and with the beta chain to form the complete DNA polymerase III complex.</text>
</comment>
<feature type="region of interest" description="Disordered" evidence="12">
    <location>
        <begin position="372"/>
        <end position="394"/>
    </location>
</feature>
<keyword evidence="3 11" id="KW-0548">Nucleotidyltransferase</keyword>
<evidence type="ECO:0000256" key="3">
    <source>
        <dbReference type="ARBA" id="ARBA00022695"/>
    </source>
</evidence>
<evidence type="ECO:0000256" key="11">
    <source>
        <dbReference type="RuleBase" id="RU364063"/>
    </source>
</evidence>
<dbReference type="InterPro" id="IPR050238">
    <property type="entry name" value="DNA_Rep/Repair_Clamp_Loader"/>
</dbReference>
<dbReference type="Gene3D" id="1.10.8.60">
    <property type="match status" value="1"/>
</dbReference>
<dbReference type="GO" id="GO:0009360">
    <property type="term" value="C:DNA polymerase III complex"/>
    <property type="evidence" value="ECO:0007669"/>
    <property type="project" value="InterPro"/>
</dbReference>
<sequence>MLARKRRPQTFESLIGQQHIARTLRNAIEADRLAHAYIFSGLRGTGKTSVARILAKCLNCEKGPTPDPCNECTPCTEITQGRSIDVLEMDAASRTGVGDIRELQEVVSYAPARDRFKVLIIDEVHMLSKSAFNALLKTLEEPPPRVVFILATTEIQKVLPTILSRCQVFEFRRVTPRELTLHLRTICDSEGITITDEALDRISRAGEGSVRDSLSVLERILAFCGTEVEDQDVLQVLGAVRAEILVRMVHAIAERNAGEMLATLDAVMDEGRDLLHFWSELLAIFRDLLIARVAGADTELLSRSPDEIRTLDKNTATLSREDLNRVLGLLVELEPGLKSSSQPRFLFESALIRIASLGAVVPIEKFLESLTGGGGELSSPPGEQKKKILTPDEPAPADFRSGLLASIKKRSRPMITALIGHASAVELQDDQAIIRFPAGAESFKSQAERDETMSLLQSCAGEAAGRHLVLRVEMDTATEVRAGSGRSAATGPGNQGPRRPAGDRRQLMEMAGSDPAVKHLLREFGAQIVDIRPLDPETGTEETS</sequence>
<feature type="domain" description="AAA+ ATPase" evidence="13">
    <location>
        <begin position="33"/>
        <end position="175"/>
    </location>
</feature>
<dbReference type="FunFam" id="3.40.50.300:FF:000014">
    <property type="entry name" value="DNA polymerase III subunit gamma/tau"/>
    <property type="match status" value="1"/>
</dbReference>
<dbReference type="InterPro" id="IPR003593">
    <property type="entry name" value="AAA+_ATPase"/>
</dbReference>
<dbReference type="EC" id="2.7.7.7" evidence="11"/>
<dbReference type="SUPFAM" id="SSF48019">
    <property type="entry name" value="post-AAA+ oligomerization domain-like"/>
    <property type="match status" value="1"/>
</dbReference>
<dbReference type="GO" id="GO:0046872">
    <property type="term" value="F:metal ion binding"/>
    <property type="evidence" value="ECO:0007669"/>
    <property type="project" value="UniProtKB-KW"/>
</dbReference>
<dbReference type="InterPro" id="IPR012763">
    <property type="entry name" value="DNA_pol_III_sug/sutau_N"/>
</dbReference>
<protein>
    <recommendedName>
        <fullName evidence="11">DNA polymerase III subunit gamma/tau</fullName>
        <ecNumber evidence="11">2.7.7.7</ecNumber>
    </recommendedName>
</protein>
<evidence type="ECO:0000256" key="10">
    <source>
        <dbReference type="ARBA" id="ARBA00049244"/>
    </source>
</evidence>
<evidence type="ECO:0000313" key="14">
    <source>
        <dbReference type="EMBL" id="MBD3867476.1"/>
    </source>
</evidence>
<evidence type="ECO:0000256" key="1">
    <source>
        <dbReference type="ARBA" id="ARBA00006360"/>
    </source>
</evidence>
<dbReference type="PANTHER" id="PTHR11669:SF0">
    <property type="entry name" value="PROTEIN STICHEL-LIKE 2"/>
    <property type="match status" value="1"/>
</dbReference>
<gene>
    <name evidence="11 14" type="primary">dnaX</name>
    <name evidence="14" type="ORF">IFK94_05045</name>
</gene>
<dbReference type="Pfam" id="PF22608">
    <property type="entry name" value="DNAX_ATPase_lid"/>
    <property type="match status" value="1"/>
</dbReference>
<dbReference type="Gene3D" id="3.40.50.300">
    <property type="entry name" value="P-loop containing nucleotide triphosphate hydrolases"/>
    <property type="match status" value="1"/>
</dbReference>
<accession>A0A8J6XW96</accession>
<evidence type="ECO:0000259" key="13">
    <source>
        <dbReference type="SMART" id="SM00382"/>
    </source>
</evidence>
<keyword evidence="2 11" id="KW-0808">Transferase</keyword>
<evidence type="ECO:0000256" key="12">
    <source>
        <dbReference type="SAM" id="MobiDB-lite"/>
    </source>
</evidence>
<organism evidence="14 15">
    <name type="scientific">Candidatus Polarisedimenticola svalbardensis</name>
    <dbReference type="NCBI Taxonomy" id="2886004"/>
    <lineage>
        <taxon>Bacteria</taxon>
        <taxon>Pseudomonadati</taxon>
        <taxon>Acidobacteriota</taxon>
        <taxon>Candidatus Polarisedimenticolia</taxon>
        <taxon>Candidatus Polarisedimenticolales</taxon>
        <taxon>Candidatus Polarisedimenticolaceae</taxon>
        <taxon>Candidatus Polarisedimenticola</taxon>
    </lineage>
</organism>
<dbReference type="CDD" id="cd00009">
    <property type="entry name" value="AAA"/>
    <property type="match status" value="1"/>
</dbReference>
<evidence type="ECO:0000256" key="5">
    <source>
        <dbReference type="ARBA" id="ARBA00022723"/>
    </source>
</evidence>
<keyword evidence="9 11" id="KW-0239">DNA-directed DNA polymerase</keyword>
<comment type="catalytic activity">
    <reaction evidence="10 11">
        <text>DNA(n) + a 2'-deoxyribonucleoside 5'-triphosphate = DNA(n+1) + diphosphate</text>
        <dbReference type="Rhea" id="RHEA:22508"/>
        <dbReference type="Rhea" id="RHEA-COMP:17339"/>
        <dbReference type="Rhea" id="RHEA-COMP:17340"/>
        <dbReference type="ChEBI" id="CHEBI:33019"/>
        <dbReference type="ChEBI" id="CHEBI:61560"/>
        <dbReference type="ChEBI" id="CHEBI:173112"/>
        <dbReference type="EC" id="2.7.7.7"/>
    </reaction>
</comment>
<dbReference type="NCBIfam" id="NF004046">
    <property type="entry name" value="PRK05563.1"/>
    <property type="match status" value="1"/>
</dbReference>
<evidence type="ECO:0000313" key="15">
    <source>
        <dbReference type="Proteomes" id="UP000648239"/>
    </source>
</evidence>
<keyword evidence="8 11" id="KW-0067">ATP-binding</keyword>
<comment type="similarity">
    <text evidence="1 11">Belongs to the DnaX/STICHEL family.</text>
</comment>
<dbReference type="InterPro" id="IPR022754">
    <property type="entry name" value="DNA_pol_III_gamma-3"/>
</dbReference>
<dbReference type="GO" id="GO:0003887">
    <property type="term" value="F:DNA-directed DNA polymerase activity"/>
    <property type="evidence" value="ECO:0007669"/>
    <property type="project" value="UniProtKB-KW"/>
</dbReference>